<dbReference type="PATRIC" id="fig|1121305.3.peg.1891"/>
<evidence type="ECO:0000313" key="1">
    <source>
        <dbReference type="EMBL" id="KYH28396.1"/>
    </source>
</evidence>
<organism evidence="1 2">
    <name type="scientific">Clostridium colicanis DSM 13634</name>
    <dbReference type="NCBI Taxonomy" id="1121305"/>
    <lineage>
        <taxon>Bacteria</taxon>
        <taxon>Bacillati</taxon>
        <taxon>Bacillota</taxon>
        <taxon>Clostridia</taxon>
        <taxon>Eubacteriales</taxon>
        <taxon>Clostridiaceae</taxon>
        <taxon>Clostridium</taxon>
    </lineage>
</organism>
<reference evidence="1 2" key="1">
    <citation type="submission" date="2016-02" db="EMBL/GenBank/DDBJ databases">
        <title>Genome sequence of Clostridium colicanis DSM 13634.</title>
        <authorList>
            <person name="Poehlein A."/>
            <person name="Daniel R."/>
        </authorList>
    </citation>
    <scope>NUCLEOTIDE SEQUENCE [LARGE SCALE GENOMIC DNA]</scope>
    <source>
        <strain evidence="1 2">DSM 13634</strain>
    </source>
</reference>
<proteinExistence type="predicted"/>
<comment type="caution">
    <text evidence="1">The sequence shown here is derived from an EMBL/GenBank/DDBJ whole genome shotgun (WGS) entry which is preliminary data.</text>
</comment>
<dbReference type="Proteomes" id="UP000075374">
    <property type="component" value="Unassembled WGS sequence"/>
</dbReference>
<accession>A0A151AL60</accession>
<dbReference type="EMBL" id="LTBB01000010">
    <property type="protein sequence ID" value="KYH28396.1"/>
    <property type="molecule type" value="Genomic_DNA"/>
</dbReference>
<protein>
    <submittedName>
        <fullName evidence="1">Uncharacterized protein</fullName>
    </submittedName>
</protein>
<keyword evidence="2" id="KW-1185">Reference proteome</keyword>
<dbReference type="InterPro" id="IPR045633">
    <property type="entry name" value="DUF6414"/>
</dbReference>
<sequence>MVDNRAIIPLYANENLLNNLFTVVVQQFAQIRTVSIRNQQTLRITTPLANVVKGSYIQGTCDIELINEFANQRTEERVSKIIVVFLETRGILEKNNLLKRLDSSDDINNLQENDYVEFKCILNKSPQIKQMEDIIRYMEMEHTFCPNNTSINSEILSRMKNSLEAWKNSNSLKFITEGLAGTNTRAIVPLQLKYMHDSLDDIYNNYVTVMGKVVKGKDRVNKNVDLSSHTYYDFLDDIHFKEFKEKFLKNAPIDGMYRNEFVNNSDSFIEVLPIAMYI</sequence>
<dbReference type="AlphaFoldDB" id="A0A151AL60"/>
<dbReference type="RefSeq" id="WP_061858717.1">
    <property type="nucleotide sequence ID" value="NZ_LTBB01000010.1"/>
</dbReference>
<evidence type="ECO:0000313" key="2">
    <source>
        <dbReference type="Proteomes" id="UP000075374"/>
    </source>
</evidence>
<dbReference type="STRING" id="1121305.CLCOL_18880"/>
<gene>
    <name evidence="1" type="ORF">CLCOL_18880</name>
</gene>
<dbReference type="Pfam" id="PF19952">
    <property type="entry name" value="DUF6414"/>
    <property type="match status" value="1"/>
</dbReference>
<name>A0A151AL60_9CLOT</name>